<protein>
    <recommendedName>
        <fullName evidence="4">PRANC domain-containing protein</fullName>
    </recommendedName>
</protein>
<evidence type="ECO:0008006" key="4">
    <source>
        <dbReference type="Google" id="ProtNLM"/>
    </source>
</evidence>
<organism evidence="2 3">
    <name type="scientific">Trichogramma kaykai</name>
    <dbReference type="NCBI Taxonomy" id="54128"/>
    <lineage>
        <taxon>Eukaryota</taxon>
        <taxon>Metazoa</taxon>
        <taxon>Ecdysozoa</taxon>
        <taxon>Arthropoda</taxon>
        <taxon>Hexapoda</taxon>
        <taxon>Insecta</taxon>
        <taxon>Pterygota</taxon>
        <taxon>Neoptera</taxon>
        <taxon>Endopterygota</taxon>
        <taxon>Hymenoptera</taxon>
        <taxon>Apocrita</taxon>
        <taxon>Proctotrupomorpha</taxon>
        <taxon>Chalcidoidea</taxon>
        <taxon>Trichogrammatidae</taxon>
        <taxon>Trichogramma</taxon>
    </lineage>
</organism>
<keyword evidence="3" id="KW-1185">Reference proteome</keyword>
<dbReference type="AlphaFoldDB" id="A0ABD2W071"/>
<comment type="caution">
    <text evidence="2">The sequence shown here is derived from an EMBL/GenBank/DDBJ whole genome shotgun (WGS) entry which is preliminary data.</text>
</comment>
<dbReference type="Pfam" id="PF12796">
    <property type="entry name" value="Ank_2"/>
    <property type="match status" value="1"/>
</dbReference>
<proteinExistence type="predicted"/>
<dbReference type="Gene3D" id="1.25.40.20">
    <property type="entry name" value="Ankyrin repeat-containing domain"/>
    <property type="match status" value="1"/>
</dbReference>
<reference evidence="2 3" key="1">
    <citation type="journal article" date="2024" name="bioRxiv">
        <title>A reference genome for Trichogramma kaykai: A tiny desert-dwelling parasitoid wasp with competing sex-ratio distorters.</title>
        <authorList>
            <person name="Culotta J."/>
            <person name="Lindsey A.R."/>
        </authorList>
    </citation>
    <scope>NUCLEOTIDE SEQUENCE [LARGE SCALE GENOMIC DNA]</scope>
    <source>
        <strain evidence="2 3">KSX58</strain>
    </source>
</reference>
<accession>A0ABD2W071</accession>
<feature type="repeat" description="ANK" evidence="1">
    <location>
        <begin position="101"/>
        <end position="128"/>
    </location>
</feature>
<dbReference type="PROSITE" id="PS50297">
    <property type="entry name" value="ANK_REP_REGION"/>
    <property type="match status" value="1"/>
</dbReference>
<evidence type="ECO:0000256" key="1">
    <source>
        <dbReference type="PROSITE-ProRule" id="PRU00023"/>
    </source>
</evidence>
<dbReference type="EMBL" id="JBJJXI010000147">
    <property type="protein sequence ID" value="KAL3386395.1"/>
    <property type="molecule type" value="Genomic_DNA"/>
</dbReference>
<evidence type="ECO:0000313" key="3">
    <source>
        <dbReference type="Proteomes" id="UP001627154"/>
    </source>
</evidence>
<gene>
    <name evidence="2" type="ORF">TKK_018252</name>
</gene>
<sequence length="399" mass="45896">MPSFERMKEDSVEETKRQRFYDKLEKREKDQLENLLRCGANAMDLKKHNRQSTPLHMVIDSKVADYPTSFLEVHFQDKIGAEMIELLLKYEAADVNAKNVHGDSALQIAVSCFNYDVVEVLLKHNADLRDIHFKGRYFERAGNVLPFFEAVQNLFGIIELFRCKGYDMNLTGELAVLNFLNGYNFVIDAKLTESILQLGSPLGIRKFFDSIITESLNDCSNRGQYRKINIIRQIRRYLGIVRIGNMYINVEINDYLLKVIQTLQKDLLEMLWDETYGGCDVKGIEKEIELAKSTMMNNRASLLDICTSSPERAYSLLSNSEYCSILNSKNFSINFPQSAGIIKGYIAKCLIRTYSKLTALKYLRILTRENLPDLCGYNIMKYLTNEELLTMCKAVLGFD</sequence>
<dbReference type="Proteomes" id="UP001627154">
    <property type="component" value="Unassembled WGS sequence"/>
</dbReference>
<evidence type="ECO:0000313" key="2">
    <source>
        <dbReference type="EMBL" id="KAL3386395.1"/>
    </source>
</evidence>
<dbReference type="InterPro" id="IPR002110">
    <property type="entry name" value="Ankyrin_rpt"/>
</dbReference>
<dbReference type="PROSITE" id="PS50088">
    <property type="entry name" value="ANK_REPEAT"/>
    <property type="match status" value="1"/>
</dbReference>
<dbReference type="SMART" id="SM00248">
    <property type="entry name" value="ANK"/>
    <property type="match status" value="2"/>
</dbReference>
<dbReference type="InterPro" id="IPR036770">
    <property type="entry name" value="Ankyrin_rpt-contain_sf"/>
</dbReference>
<keyword evidence="1" id="KW-0040">ANK repeat</keyword>
<name>A0ABD2W071_9HYME</name>
<dbReference type="SUPFAM" id="SSF48403">
    <property type="entry name" value="Ankyrin repeat"/>
    <property type="match status" value="1"/>
</dbReference>